<keyword evidence="2" id="KW-0547">Nucleotide-binding</keyword>
<evidence type="ECO:0000256" key="1">
    <source>
        <dbReference type="ARBA" id="ARBA00022490"/>
    </source>
</evidence>
<dbReference type="InterPro" id="IPR043358">
    <property type="entry name" value="GNL1-like"/>
</dbReference>
<feature type="domain" description="G" evidence="5">
    <location>
        <begin position="203"/>
        <end position="262"/>
    </location>
</feature>
<evidence type="ECO:0000259" key="5">
    <source>
        <dbReference type="Pfam" id="PF01926"/>
    </source>
</evidence>
<dbReference type="EMBL" id="MNPJ01000016">
    <property type="protein sequence ID" value="OQS54822.1"/>
    <property type="molecule type" value="Genomic_DNA"/>
</dbReference>
<reference evidence="6 7" key="1">
    <citation type="journal article" date="2017" name="Environ. Microbiol.">
        <title>Decay of the glycolytic pathway and adaptation to intranuclear parasitism within Enterocytozoonidae microsporidia.</title>
        <authorList>
            <person name="Wiredu Boakye D."/>
            <person name="Jaroenlak P."/>
            <person name="Prachumwat A."/>
            <person name="Williams T.A."/>
            <person name="Bateman K.S."/>
            <person name="Itsathitphaisarn O."/>
            <person name="Sritunyalucksana K."/>
            <person name="Paszkiewicz K.H."/>
            <person name="Moore K.A."/>
            <person name="Stentiford G.D."/>
            <person name="Williams B.A."/>
        </authorList>
    </citation>
    <scope>NUCLEOTIDE SEQUENCE [LARGE SCALE GENOMIC DNA]</scope>
    <source>
        <strain evidence="6 7">TH1</strain>
    </source>
</reference>
<keyword evidence="4" id="KW-0342">GTP-binding</keyword>
<dbReference type="AlphaFoldDB" id="A0A1W0E6L6"/>
<evidence type="ECO:0000256" key="3">
    <source>
        <dbReference type="ARBA" id="ARBA00022801"/>
    </source>
</evidence>
<gene>
    <name evidence="6" type="primary">lsg1</name>
    <name evidence="6" type="ORF">EHP00_177</name>
</gene>
<sequence>MKKSQKENTKFASFLYSDRFGVKRCAKKKVCRNSILEYHGLSNLKEKLEIENKKISNTKNGTSTNCCIEKYADLLNSLNYSLSIPPRVSSTTIEKEEYGVVEMAAFNFWKYLNKDRVFERNIEIWRQFWLVCEKSDTICQIVDSRRIKYYYNKDIHILYPNKKHVLFVNKCDLSSIKADNPANILSYYYSTKEGEFDFTLKGKIGFVGYPNVGKSSTINLIMKSKKVKVSNTPGKTKYLQTIKGPDFEIYDCPGLVFPKHEKVDLILMGVINVDHCVDLGKYTEQILDFIGIENIRKYYNINEMYNQNTVLEYLSRIYKINHTKCIQKIVKDFFSNKF</sequence>
<dbReference type="OrthoDB" id="61815at2759"/>
<protein>
    <submittedName>
        <fullName evidence="6">Lsg1</fullName>
    </submittedName>
</protein>
<dbReference type="PANTHER" id="PTHR45709">
    <property type="entry name" value="LARGE SUBUNIT GTPASE 1 HOMOLOG-RELATED"/>
    <property type="match status" value="1"/>
</dbReference>
<dbReference type="Proteomes" id="UP000192758">
    <property type="component" value="Unassembled WGS sequence"/>
</dbReference>
<keyword evidence="3" id="KW-0378">Hydrolase</keyword>
<evidence type="ECO:0000313" key="6">
    <source>
        <dbReference type="EMBL" id="OQS54822.1"/>
    </source>
</evidence>
<dbReference type="InterPro" id="IPR027417">
    <property type="entry name" value="P-loop_NTPase"/>
</dbReference>
<dbReference type="VEuPathDB" id="MicrosporidiaDB:EHP00_177"/>
<dbReference type="Pfam" id="PF01926">
    <property type="entry name" value="MMR_HSR1"/>
    <property type="match status" value="1"/>
</dbReference>
<comment type="caution">
    <text evidence="6">The sequence shown here is derived from an EMBL/GenBank/DDBJ whole genome shotgun (WGS) entry which is preliminary data.</text>
</comment>
<accession>A0A1W0E6L6</accession>
<dbReference type="GO" id="GO:0005829">
    <property type="term" value="C:cytosol"/>
    <property type="evidence" value="ECO:0007669"/>
    <property type="project" value="TreeGrafter"/>
</dbReference>
<name>A0A1W0E6L6_9MICR</name>
<dbReference type="GO" id="GO:0003924">
    <property type="term" value="F:GTPase activity"/>
    <property type="evidence" value="ECO:0007669"/>
    <property type="project" value="InterPro"/>
</dbReference>
<organism evidence="6 7">
    <name type="scientific">Ecytonucleospora hepatopenaei</name>
    <dbReference type="NCBI Taxonomy" id="646526"/>
    <lineage>
        <taxon>Eukaryota</taxon>
        <taxon>Fungi</taxon>
        <taxon>Fungi incertae sedis</taxon>
        <taxon>Microsporidia</taxon>
        <taxon>Enterocytozoonidae</taxon>
        <taxon>Ecytonucleospora</taxon>
    </lineage>
</organism>
<dbReference type="PANTHER" id="PTHR45709:SF2">
    <property type="entry name" value="LARGE SUBUNIT GTPASE 1 HOMOLOG"/>
    <property type="match status" value="1"/>
</dbReference>
<dbReference type="GO" id="GO:0005525">
    <property type="term" value="F:GTP binding"/>
    <property type="evidence" value="ECO:0007669"/>
    <property type="project" value="UniProtKB-KW"/>
</dbReference>
<proteinExistence type="predicted"/>
<evidence type="ECO:0000313" key="7">
    <source>
        <dbReference type="Proteomes" id="UP000192758"/>
    </source>
</evidence>
<dbReference type="SUPFAM" id="SSF52540">
    <property type="entry name" value="P-loop containing nucleoside triphosphate hydrolases"/>
    <property type="match status" value="1"/>
</dbReference>
<dbReference type="InterPro" id="IPR006073">
    <property type="entry name" value="GTP-bd"/>
</dbReference>
<keyword evidence="1" id="KW-0963">Cytoplasm</keyword>
<evidence type="ECO:0000256" key="4">
    <source>
        <dbReference type="ARBA" id="ARBA00023134"/>
    </source>
</evidence>
<dbReference type="Gene3D" id="3.40.50.300">
    <property type="entry name" value="P-loop containing nucleotide triphosphate hydrolases"/>
    <property type="match status" value="1"/>
</dbReference>
<keyword evidence="7" id="KW-1185">Reference proteome</keyword>
<evidence type="ECO:0000256" key="2">
    <source>
        <dbReference type="ARBA" id="ARBA00022741"/>
    </source>
</evidence>
<dbReference type="STRING" id="646526.A0A1W0E6L6"/>
<dbReference type="PRINTS" id="PR00326">
    <property type="entry name" value="GTP1OBG"/>
</dbReference>